<reference evidence="1 2" key="1">
    <citation type="journal article" date="2016" name="Proc. Natl. Acad. Sci. U.S.A.">
        <title>Lipid metabolic changes in an early divergent fungus govern the establishment of a mutualistic symbiosis with endobacteria.</title>
        <authorList>
            <person name="Lastovetsky O.A."/>
            <person name="Gaspar M.L."/>
            <person name="Mondo S.J."/>
            <person name="LaButti K.M."/>
            <person name="Sandor L."/>
            <person name="Grigoriev I.V."/>
            <person name="Henry S.A."/>
            <person name="Pawlowska T.E."/>
        </authorList>
    </citation>
    <scope>NUCLEOTIDE SEQUENCE [LARGE SCALE GENOMIC DNA]</scope>
    <source>
        <strain evidence="1 2">ATCC 11559</strain>
    </source>
</reference>
<dbReference type="Proteomes" id="UP000242381">
    <property type="component" value="Unassembled WGS sequence"/>
</dbReference>
<evidence type="ECO:0000313" key="1">
    <source>
        <dbReference type="EMBL" id="ORE17660.1"/>
    </source>
</evidence>
<dbReference type="EMBL" id="KV921349">
    <property type="protein sequence ID" value="ORE17660.1"/>
    <property type="molecule type" value="Genomic_DNA"/>
</dbReference>
<proteinExistence type="predicted"/>
<protein>
    <submittedName>
        <fullName evidence="1">Uncharacterized protein</fullName>
    </submittedName>
</protein>
<name>A0A1X0S061_RHIZD</name>
<evidence type="ECO:0000313" key="2">
    <source>
        <dbReference type="Proteomes" id="UP000242381"/>
    </source>
</evidence>
<gene>
    <name evidence="1" type="ORF">BCV71DRAFT_264542</name>
</gene>
<dbReference type="AlphaFoldDB" id="A0A1X0S061"/>
<organism evidence="1 2">
    <name type="scientific">Rhizopus microsporus</name>
    <dbReference type="NCBI Taxonomy" id="58291"/>
    <lineage>
        <taxon>Eukaryota</taxon>
        <taxon>Fungi</taxon>
        <taxon>Fungi incertae sedis</taxon>
        <taxon>Mucoromycota</taxon>
        <taxon>Mucoromycotina</taxon>
        <taxon>Mucoromycetes</taxon>
        <taxon>Mucorales</taxon>
        <taxon>Mucorineae</taxon>
        <taxon>Rhizopodaceae</taxon>
        <taxon>Rhizopus</taxon>
    </lineage>
</organism>
<accession>A0A1X0S061</accession>
<sequence length="86" mass="9488">MTDYLKQQDLRQRMHGYGPKLPFICRSISSIDPVYEYPCHTKNVVAVFVGALTGYLEIDSSVPLVCSLGHMLSNAPVGITGCAFYC</sequence>